<sequence>MKLAAILAATALFCSAPAFAEKSPLLGSWSVDTASLPVPEEQRPKSVIISFSEAEGGKWHMDVEITLADGTYSHGITTFALDGTLSPASGNPEADLAAARLPAPGVLIVGLSKGGVPGSFRVYAIQPDGDHQIETASYFNPDGTPYTRFNYFIRVK</sequence>
<keyword evidence="1" id="KW-0732">Signal</keyword>
<name>A0AAJ6BNH4_9SPHN</name>
<gene>
    <name evidence="2" type="ORF">P0Y56_02060</name>
</gene>
<dbReference type="AlphaFoldDB" id="A0AAJ6BNH4"/>
<protein>
    <recommendedName>
        <fullName evidence="4">LuxR family transcriptional regulator</fullName>
    </recommendedName>
</protein>
<feature type="signal peptide" evidence="1">
    <location>
        <begin position="1"/>
        <end position="20"/>
    </location>
</feature>
<feature type="chain" id="PRO_5042538943" description="LuxR family transcriptional regulator" evidence="1">
    <location>
        <begin position="21"/>
        <end position="156"/>
    </location>
</feature>
<dbReference type="EMBL" id="CP119316">
    <property type="protein sequence ID" value="WEK47092.1"/>
    <property type="molecule type" value="Genomic_DNA"/>
</dbReference>
<organism evidence="2 3">
    <name type="scientific">Candidatus Andeanibacterium colombiense</name>
    <dbReference type="NCBI Taxonomy" id="3121345"/>
    <lineage>
        <taxon>Bacteria</taxon>
        <taxon>Pseudomonadati</taxon>
        <taxon>Pseudomonadota</taxon>
        <taxon>Alphaproteobacteria</taxon>
        <taxon>Sphingomonadales</taxon>
        <taxon>Sphingomonadaceae</taxon>
        <taxon>Candidatus Andeanibacterium</taxon>
    </lineage>
</organism>
<dbReference type="Proteomes" id="UP001218362">
    <property type="component" value="Chromosome"/>
</dbReference>
<evidence type="ECO:0000256" key="1">
    <source>
        <dbReference type="SAM" id="SignalP"/>
    </source>
</evidence>
<evidence type="ECO:0000313" key="3">
    <source>
        <dbReference type="Proteomes" id="UP001218362"/>
    </source>
</evidence>
<proteinExistence type="predicted"/>
<evidence type="ECO:0000313" key="2">
    <source>
        <dbReference type="EMBL" id="WEK47092.1"/>
    </source>
</evidence>
<evidence type="ECO:0008006" key="4">
    <source>
        <dbReference type="Google" id="ProtNLM"/>
    </source>
</evidence>
<accession>A0AAJ6BNH4</accession>
<dbReference type="KEGG" id="acob:P0Y56_02060"/>
<reference evidence="2" key="1">
    <citation type="submission" date="2023-03" db="EMBL/GenBank/DDBJ databases">
        <title>Andean soil-derived lignocellulolytic bacterial consortium as a source of novel taxa and putative plastic-active enzymes.</title>
        <authorList>
            <person name="Diaz-Garcia L."/>
            <person name="Chuvochina M."/>
            <person name="Feuerriegel G."/>
            <person name="Bunk B."/>
            <person name="Sproer C."/>
            <person name="Streit W.R."/>
            <person name="Rodriguez L.M."/>
            <person name="Overmann J."/>
            <person name="Jimenez D.J."/>
        </authorList>
    </citation>
    <scope>NUCLEOTIDE SEQUENCE</scope>
    <source>
        <strain evidence="2">MAG 26</strain>
    </source>
</reference>